<evidence type="ECO:0000313" key="3">
    <source>
        <dbReference type="Proteomes" id="UP001430306"/>
    </source>
</evidence>
<protein>
    <submittedName>
        <fullName evidence="2">Uncharacterized protein</fullName>
    </submittedName>
</protein>
<gene>
    <name evidence="2" type="ORF">LOC71_07785</name>
</gene>
<keyword evidence="3" id="KW-1185">Reference proteome</keyword>
<dbReference type="Proteomes" id="UP001430306">
    <property type="component" value="Unassembled WGS sequence"/>
</dbReference>
<feature type="chain" id="PRO_5045679686" evidence="1">
    <location>
        <begin position="35"/>
        <end position="707"/>
    </location>
</feature>
<evidence type="ECO:0000256" key="1">
    <source>
        <dbReference type="SAM" id="SignalP"/>
    </source>
</evidence>
<reference evidence="2" key="1">
    <citation type="submission" date="2021-11" db="EMBL/GenBank/DDBJ databases">
        <title>Genome sequence.</title>
        <authorList>
            <person name="Sun Q."/>
        </authorList>
    </citation>
    <scope>NUCLEOTIDE SEQUENCE</scope>
    <source>
        <strain evidence="2">JC740</strain>
    </source>
</reference>
<name>A0ABS8NF37_9BACT</name>
<feature type="signal peptide" evidence="1">
    <location>
        <begin position="1"/>
        <end position="34"/>
    </location>
</feature>
<dbReference type="PROSITE" id="PS51257">
    <property type="entry name" value="PROKAR_LIPOPROTEIN"/>
    <property type="match status" value="1"/>
</dbReference>
<proteinExistence type="predicted"/>
<accession>A0ABS8NF37</accession>
<comment type="caution">
    <text evidence="2">The sequence shown here is derived from an EMBL/GenBank/DDBJ whole genome shotgun (WGS) entry which is preliminary data.</text>
</comment>
<keyword evidence="1" id="KW-0732">Signal</keyword>
<sequence length="707" mass="77396">MRPRQLRPDFATFRVLLCWAATLSCIGMCSEVDAGISGENIVVVVNGESTDSLTLANHYADLRQIPASNMVVLQDIPSGLRISLDDFRDRILKPVLEEVNQRGLARHTSVIAYSAGFPTAVDIRPHTKQLTDEHQKKYQRPVASINSMTFFYRWVLADSPEYLGWGSNFYARGRFERHFANPFANEAGERFKKAEQAFESAETQEDWSAAATLWANIADEYPTLYPLHLRTAEAHAQAGDLSSAMTRLQQSVSAGWSNRRYVEESEALSKLQDTDGYAKLLEQLQDVPIKNQGPASFNGTVGWTSAGHPIPSNQGGMPYLLSCVLGVVHERGSTLQQAIEVLQTAVRSDRSFPDGTVGFAKTKDVRVTTREPLYVDALTWLMSRDRDVEIFSSTLPTSSNNYIGLMLGSASLNCKARKWSMQGGAIAENLTSLGGAFETASQTKLTELLHAGASISSGAVAEPYALVPKFPTPMLHAYYVEGVSAIEAFYLCTTSPYQLLIVGDPACQPFAKAPIDLIRIEVGQKSDGKLPVEFHWQEFPRNKKSTATASIEIHLQDKLIAVSPATQKIEVKLPSSMEGALRCRAVMVGQHPTQPRVATMETVVLGNPNALPTVRLETQPTASEETSSIDSGSSEKALRVACPDADRIELKHFGRVIAETKGNSGTLRVSNEQVGNGPVQLEVIGYIGDRAIPGKTIQLEFETTSQN</sequence>
<organism evidence="2 3">
    <name type="scientific">Rhodopirellula halodulae</name>
    <dbReference type="NCBI Taxonomy" id="2894198"/>
    <lineage>
        <taxon>Bacteria</taxon>
        <taxon>Pseudomonadati</taxon>
        <taxon>Planctomycetota</taxon>
        <taxon>Planctomycetia</taxon>
        <taxon>Pirellulales</taxon>
        <taxon>Pirellulaceae</taxon>
        <taxon>Rhodopirellula</taxon>
    </lineage>
</organism>
<dbReference type="EMBL" id="JAJKFW010000016">
    <property type="protein sequence ID" value="MCC9642170.1"/>
    <property type="molecule type" value="Genomic_DNA"/>
</dbReference>
<evidence type="ECO:0000313" key="2">
    <source>
        <dbReference type="EMBL" id="MCC9642170.1"/>
    </source>
</evidence>